<reference evidence="2" key="1">
    <citation type="submission" date="2022-11" db="EMBL/GenBank/DDBJ databases">
        <authorList>
            <person name="Scott C."/>
            <person name="Bruce N."/>
        </authorList>
    </citation>
    <scope>NUCLEOTIDE SEQUENCE</scope>
</reference>
<dbReference type="InterPro" id="IPR011008">
    <property type="entry name" value="Dimeric_a/b-barrel"/>
</dbReference>
<protein>
    <recommendedName>
        <fullName evidence="1">ABM domain-containing protein</fullName>
    </recommendedName>
</protein>
<comment type="caution">
    <text evidence="2">The sequence shown here is derived from an EMBL/GenBank/DDBJ whole genome shotgun (WGS) entry which is preliminary data.</text>
</comment>
<dbReference type="AlphaFoldDB" id="A0A9P1H736"/>
<feature type="domain" description="ABM" evidence="1">
    <location>
        <begin position="18"/>
        <end position="70"/>
    </location>
</feature>
<dbReference type="Proteomes" id="UP000838763">
    <property type="component" value="Unassembled WGS sequence"/>
</dbReference>
<dbReference type="OrthoDB" id="3830579at2759"/>
<dbReference type="EMBL" id="CALLCH030000015">
    <property type="protein sequence ID" value="CAI4216758.1"/>
    <property type="molecule type" value="Genomic_DNA"/>
</dbReference>
<proteinExistence type="predicted"/>
<evidence type="ECO:0000313" key="3">
    <source>
        <dbReference type="Proteomes" id="UP000838763"/>
    </source>
</evidence>
<organism evidence="2 3">
    <name type="scientific">Parascedosporium putredinis</name>
    <dbReference type="NCBI Taxonomy" id="1442378"/>
    <lineage>
        <taxon>Eukaryota</taxon>
        <taxon>Fungi</taxon>
        <taxon>Dikarya</taxon>
        <taxon>Ascomycota</taxon>
        <taxon>Pezizomycotina</taxon>
        <taxon>Sordariomycetes</taxon>
        <taxon>Hypocreomycetidae</taxon>
        <taxon>Microascales</taxon>
        <taxon>Microascaceae</taxon>
        <taxon>Parascedosporium</taxon>
    </lineage>
</organism>
<evidence type="ECO:0000259" key="1">
    <source>
        <dbReference type="Pfam" id="PF03992"/>
    </source>
</evidence>
<keyword evidence="3" id="KW-1185">Reference proteome</keyword>
<dbReference type="Gene3D" id="3.30.70.100">
    <property type="match status" value="1"/>
</dbReference>
<dbReference type="InterPro" id="IPR007138">
    <property type="entry name" value="ABM_dom"/>
</dbReference>
<accession>A0A9P1H736</accession>
<gene>
    <name evidence="2" type="ORF">PPNO1_LOCUS6405</name>
</gene>
<dbReference type="SUPFAM" id="SSF54909">
    <property type="entry name" value="Dimeric alpha+beta barrel"/>
    <property type="match status" value="1"/>
</dbReference>
<evidence type="ECO:0000313" key="2">
    <source>
        <dbReference type="EMBL" id="CAI4216758.1"/>
    </source>
</evidence>
<dbReference type="Pfam" id="PF03992">
    <property type="entry name" value="ABM"/>
    <property type="match status" value="1"/>
</dbReference>
<name>A0A9P1H736_9PEZI</name>
<sequence length="216" mass="23163">MSANAILSIHTFTPTTETWSSVLDPIRQNPGVKSIYWGKALEDPEKNVVVTQWSSREALDAFASSDALAALAGVAAGGAVTAAHLSLEGTLETALDVPCTEFVTAYGVEPTFIGRCREFITKVDASHLEGYHGYAFGEVDQHIAKDAKGQKAPAVILIVGWDSKEAHIEAKAKPGPIGENIHLIRTAREDLGVVSIMQNLLIETVTYLTLSRSMST</sequence>